<accession>A0A2U1MBB8</accession>
<dbReference type="Gene3D" id="3.40.50.720">
    <property type="entry name" value="NAD(P)-binding Rossmann-like Domain"/>
    <property type="match status" value="1"/>
</dbReference>
<comment type="caution">
    <text evidence="4">The sequence shown here is derived from an EMBL/GenBank/DDBJ whole genome shotgun (WGS) entry which is preliminary data.</text>
</comment>
<dbReference type="PANTHER" id="PTHR48107">
    <property type="entry name" value="NADPH-DEPENDENT ALDEHYDE REDUCTASE-LIKE PROTEIN, CHLOROPLASTIC-RELATED"/>
    <property type="match status" value="1"/>
</dbReference>
<keyword evidence="2" id="KW-0560">Oxidoreductase</keyword>
<organism evidence="4 5">
    <name type="scientific">Artemisia annua</name>
    <name type="common">Sweet wormwood</name>
    <dbReference type="NCBI Taxonomy" id="35608"/>
    <lineage>
        <taxon>Eukaryota</taxon>
        <taxon>Viridiplantae</taxon>
        <taxon>Streptophyta</taxon>
        <taxon>Embryophyta</taxon>
        <taxon>Tracheophyta</taxon>
        <taxon>Spermatophyta</taxon>
        <taxon>Magnoliopsida</taxon>
        <taxon>eudicotyledons</taxon>
        <taxon>Gunneridae</taxon>
        <taxon>Pentapetalae</taxon>
        <taxon>asterids</taxon>
        <taxon>campanulids</taxon>
        <taxon>Asterales</taxon>
        <taxon>Asteraceae</taxon>
        <taxon>Asteroideae</taxon>
        <taxon>Anthemideae</taxon>
        <taxon>Artemisiinae</taxon>
        <taxon>Artemisia</taxon>
    </lineage>
</organism>
<dbReference type="PRINTS" id="PR00081">
    <property type="entry name" value="GDHRDH"/>
</dbReference>
<dbReference type="AlphaFoldDB" id="A0A2U1MBB8"/>
<dbReference type="SUPFAM" id="SSF51735">
    <property type="entry name" value="NAD(P)-binding Rossmann-fold domains"/>
    <property type="match status" value="1"/>
</dbReference>
<protein>
    <submittedName>
        <fullName evidence="4">Glucose/ribitol dehydrogenase</fullName>
    </submittedName>
</protein>
<dbReference type="OrthoDB" id="47007at2759"/>
<feature type="region of interest" description="Disordered" evidence="3">
    <location>
        <begin position="89"/>
        <end position="118"/>
    </location>
</feature>
<sequence>MSYRSMLKQSVTVPSLGKSWIRSRRLLSSSSVLGIRSISNGLTSSVTCMGSFVQRPGFSAIHTVKVLTVAWMGSLAVPLKKKNNLKAKAMGKEEGEPFPRQSQDNQPGKEHVMDPIPQFGNPHYKASSKLHGKVALVTGGDSGIGRAICYCFAKEGATIAFTYVKGDEDKDAEDTLNIINNSKISHSSEPIAIPVDLGYEKNCKIVIDKVVGKYGCIDVFVNNAAEQHYTHSLDEITEERLERVFWTNIFSHFFLTRTFLQSGRPYM</sequence>
<evidence type="ECO:0000313" key="5">
    <source>
        <dbReference type="Proteomes" id="UP000245207"/>
    </source>
</evidence>
<reference evidence="4 5" key="1">
    <citation type="journal article" date="2018" name="Mol. Plant">
        <title>The genome of Artemisia annua provides insight into the evolution of Asteraceae family and artemisinin biosynthesis.</title>
        <authorList>
            <person name="Shen Q."/>
            <person name="Zhang L."/>
            <person name="Liao Z."/>
            <person name="Wang S."/>
            <person name="Yan T."/>
            <person name="Shi P."/>
            <person name="Liu M."/>
            <person name="Fu X."/>
            <person name="Pan Q."/>
            <person name="Wang Y."/>
            <person name="Lv Z."/>
            <person name="Lu X."/>
            <person name="Zhang F."/>
            <person name="Jiang W."/>
            <person name="Ma Y."/>
            <person name="Chen M."/>
            <person name="Hao X."/>
            <person name="Li L."/>
            <person name="Tang Y."/>
            <person name="Lv G."/>
            <person name="Zhou Y."/>
            <person name="Sun X."/>
            <person name="Brodelius P.E."/>
            <person name="Rose J.K.C."/>
            <person name="Tang K."/>
        </authorList>
    </citation>
    <scope>NUCLEOTIDE SEQUENCE [LARGE SCALE GENOMIC DNA]</scope>
    <source>
        <strain evidence="5">cv. Huhao1</strain>
        <tissue evidence="4">Leaf</tissue>
    </source>
</reference>
<proteinExistence type="inferred from homology"/>
<dbReference type="Proteomes" id="UP000245207">
    <property type="component" value="Unassembled WGS sequence"/>
</dbReference>
<dbReference type="InterPro" id="IPR036291">
    <property type="entry name" value="NAD(P)-bd_dom_sf"/>
</dbReference>
<dbReference type="InterPro" id="IPR002347">
    <property type="entry name" value="SDR_fam"/>
</dbReference>
<keyword evidence="5" id="KW-1185">Reference proteome</keyword>
<evidence type="ECO:0000313" key="4">
    <source>
        <dbReference type="EMBL" id="PWA58574.1"/>
    </source>
</evidence>
<dbReference type="Pfam" id="PF00106">
    <property type="entry name" value="adh_short"/>
    <property type="match status" value="1"/>
</dbReference>
<comment type="similarity">
    <text evidence="1">Belongs to the short-chain dehydrogenases/reductases (SDR) family.</text>
</comment>
<dbReference type="GO" id="GO:0016614">
    <property type="term" value="F:oxidoreductase activity, acting on CH-OH group of donors"/>
    <property type="evidence" value="ECO:0007669"/>
    <property type="project" value="UniProtKB-ARBA"/>
</dbReference>
<gene>
    <name evidence="4" type="ORF">CTI12_AA402210</name>
</gene>
<dbReference type="EMBL" id="PKPP01005857">
    <property type="protein sequence ID" value="PWA58574.1"/>
    <property type="molecule type" value="Genomic_DNA"/>
</dbReference>
<dbReference type="PANTHER" id="PTHR48107:SF32">
    <property type="entry name" value="GLUCOSE_RIBITOL DEHYDROGENASE-RELATED"/>
    <property type="match status" value="1"/>
</dbReference>
<evidence type="ECO:0000256" key="2">
    <source>
        <dbReference type="ARBA" id="ARBA00023002"/>
    </source>
</evidence>
<evidence type="ECO:0000256" key="1">
    <source>
        <dbReference type="ARBA" id="ARBA00006484"/>
    </source>
</evidence>
<evidence type="ECO:0000256" key="3">
    <source>
        <dbReference type="SAM" id="MobiDB-lite"/>
    </source>
</evidence>
<name>A0A2U1MBB8_ARTAN</name>
<dbReference type="STRING" id="35608.A0A2U1MBB8"/>